<name>A0A8H6HTL8_9AGAR</name>
<dbReference type="Proteomes" id="UP000521943">
    <property type="component" value="Unassembled WGS sequence"/>
</dbReference>
<evidence type="ECO:0000313" key="3">
    <source>
        <dbReference type="Proteomes" id="UP000521943"/>
    </source>
</evidence>
<reference evidence="2 3" key="1">
    <citation type="submission" date="2020-07" db="EMBL/GenBank/DDBJ databases">
        <title>Comparative genomics of pyrophilous fungi reveals a link between fire events and developmental genes.</title>
        <authorList>
            <consortium name="DOE Joint Genome Institute"/>
            <person name="Steindorff A.S."/>
            <person name="Carver A."/>
            <person name="Calhoun S."/>
            <person name="Stillman K."/>
            <person name="Liu H."/>
            <person name="Lipzen A."/>
            <person name="Pangilinan J."/>
            <person name="Labutti K."/>
            <person name="Bruns T.D."/>
            <person name="Grigoriev I.V."/>
        </authorList>
    </citation>
    <scope>NUCLEOTIDE SEQUENCE [LARGE SCALE GENOMIC DNA]</scope>
    <source>
        <strain evidence="2 3">CBS 144469</strain>
    </source>
</reference>
<accession>A0A8H6HTL8</accession>
<organism evidence="2 3">
    <name type="scientific">Ephemerocybe angulata</name>
    <dbReference type="NCBI Taxonomy" id="980116"/>
    <lineage>
        <taxon>Eukaryota</taxon>
        <taxon>Fungi</taxon>
        <taxon>Dikarya</taxon>
        <taxon>Basidiomycota</taxon>
        <taxon>Agaricomycotina</taxon>
        <taxon>Agaricomycetes</taxon>
        <taxon>Agaricomycetidae</taxon>
        <taxon>Agaricales</taxon>
        <taxon>Agaricineae</taxon>
        <taxon>Psathyrellaceae</taxon>
        <taxon>Ephemerocybe</taxon>
    </lineage>
</organism>
<evidence type="ECO:0000256" key="1">
    <source>
        <dbReference type="SAM" id="MobiDB-lite"/>
    </source>
</evidence>
<feature type="region of interest" description="Disordered" evidence="1">
    <location>
        <begin position="322"/>
        <end position="363"/>
    </location>
</feature>
<dbReference type="EMBL" id="JACGCI010000044">
    <property type="protein sequence ID" value="KAF6752414.1"/>
    <property type="molecule type" value="Genomic_DNA"/>
</dbReference>
<dbReference type="AlphaFoldDB" id="A0A8H6HTL8"/>
<comment type="caution">
    <text evidence="2">The sequence shown here is derived from an EMBL/GenBank/DDBJ whole genome shotgun (WGS) entry which is preliminary data.</text>
</comment>
<gene>
    <name evidence="2" type="ORF">DFP72DRAFT_849890</name>
</gene>
<feature type="compositionally biased region" description="Polar residues" evidence="1">
    <location>
        <begin position="322"/>
        <end position="336"/>
    </location>
</feature>
<evidence type="ECO:0000313" key="2">
    <source>
        <dbReference type="EMBL" id="KAF6752414.1"/>
    </source>
</evidence>
<sequence>MPDVTERRLPAEHRLKITRPVALGRENFVVFLKTRWELVSTASLWIHTERTRDERRISVLLRPPVFQEREGCYVYEVTIGKEHIAECSERASSSMILSLYLKEESRIALALLNRISAFEDNSPWSYDIKFIANGLFTPGAIRPSRRTEQGSLEGRYTRAPYHRNRTLVPREHSDHSVVGTSLGFQLEVERDRTENLPPPISRKSTPGSTLPPLVTLPSFSQLESQSLASLLARHALRVNPCTPAEDSPEDIQHHLSVVALTASTKTRAGGAVNRGRISTIRYTINVLSNFDYLCVNAKTSAGNCLGQLQTVPGYLLTEAATSEQAPQPVGTNSIRESSPDVGNKEATKAQRLMADREQYGRSS</sequence>
<protein>
    <submittedName>
        <fullName evidence="2">Uncharacterized protein</fullName>
    </submittedName>
</protein>
<feature type="compositionally biased region" description="Basic and acidic residues" evidence="1">
    <location>
        <begin position="342"/>
        <end position="363"/>
    </location>
</feature>
<keyword evidence="3" id="KW-1185">Reference proteome</keyword>
<proteinExistence type="predicted"/>